<evidence type="ECO:0000313" key="2">
    <source>
        <dbReference type="Proteomes" id="UP000245166"/>
    </source>
</evidence>
<comment type="caution">
    <text evidence="1">The sequence shown here is derived from an EMBL/GenBank/DDBJ whole genome shotgun (WGS) entry which is preliminary data.</text>
</comment>
<organism evidence="1 2">
    <name type="scientific">Serinibacter arcticus</name>
    <dbReference type="NCBI Taxonomy" id="1655435"/>
    <lineage>
        <taxon>Bacteria</taxon>
        <taxon>Bacillati</taxon>
        <taxon>Actinomycetota</taxon>
        <taxon>Actinomycetes</taxon>
        <taxon>Micrococcales</taxon>
        <taxon>Beutenbergiaceae</taxon>
        <taxon>Serinibacter</taxon>
    </lineage>
</organism>
<name>A0A2U1ZXC7_9MICO</name>
<protein>
    <submittedName>
        <fullName evidence="1">Uncharacterized protein</fullName>
    </submittedName>
</protein>
<sequence>MNSAQSVASGPDLIIAGTKRSQEWCVERALAYYVRTLKKYDESPGLPSQGITDDLIRRTRALASRITRAEQAWFVEHGRSLDLSEVARLDDLRQLLSNESAWEAADSAYSHFVSASPKGVSFAKVHKVLHLVRPTVFPILDSRLKAIYRTHQRALADAGRLPGRENWRRRTWLAIAEDLTSATDSGALTSLRDNLTSRAHNDEDPVNGPHVREVAERLGRVSDLRLLDILTWER</sequence>
<dbReference type="Pfam" id="PF19827">
    <property type="entry name" value="DUF6308"/>
    <property type="match status" value="1"/>
</dbReference>
<dbReference type="RefSeq" id="WP_109229980.1">
    <property type="nucleotide sequence ID" value="NZ_PYHR01000002.1"/>
</dbReference>
<gene>
    <name evidence="1" type="ORF">C8046_14060</name>
</gene>
<proteinExistence type="predicted"/>
<dbReference type="EMBL" id="PYHR01000002">
    <property type="protein sequence ID" value="PWD51600.1"/>
    <property type="molecule type" value="Genomic_DNA"/>
</dbReference>
<dbReference type="Proteomes" id="UP000245166">
    <property type="component" value="Unassembled WGS sequence"/>
</dbReference>
<dbReference type="AlphaFoldDB" id="A0A2U1ZXC7"/>
<reference evidence="1 2" key="1">
    <citation type="submission" date="2018-03" db="EMBL/GenBank/DDBJ databases">
        <title>Genome assembly of novel Miniimonas species PCH200.</title>
        <authorList>
            <person name="Thakur V."/>
            <person name="Kumar V."/>
            <person name="Singh D."/>
        </authorList>
    </citation>
    <scope>NUCLEOTIDE SEQUENCE [LARGE SCALE GENOMIC DNA]</scope>
    <source>
        <strain evidence="1 2">PCH200</strain>
    </source>
</reference>
<dbReference type="InterPro" id="IPR046275">
    <property type="entry name" value="DUF6308"/>
</dbReference>
<keyword evidence="2" id="KW-1185">Reference proteome</keyword>
<evidence type="ECO:0000313" key="1">
    <source>
        <dbReference type="EMBL" id="PWD51600.1"/>
    </source>
</evidence>
<accession>A0A2U1ZXC7</accession>